<evidence type="ECO:0000313" key="1">
    <source>
        <dbReference type="EMBL" id="GBE85475.1"/>
    </source>
</evidence>
<dbReference type="OrthoDB" id="2844016at2759"/>
<keyword evidence="2" id="KW-1185">Reference proteome</keyword>
<dbReference type="EMBL" id="BFAD01000007">
    <property type="protein sequence ID" value="GBE85475.1"/>
    <property type="molecule type" value="Genomic_DNA"/>
</dbReference>
<organism evidence="1 2">
    <name type="scientific">Sparassis crispa</name>
    <dbReference type="NCBI Taxonomy" id="139825"/>
    <lineage>
        <taxon>Eukaryota</taxon>
        <taxon>Fungi</taxon>
        <taxon>Dikarya</taxon>
        <taxon>Basidiomycota</taxon>
        <taxon>Agaricomycotina</taxon>
        <taxon>Agaricomycetes</taxon>
        <taxon>Polyporales</taxon>
        <taxon>Sparassidaceae</taxon>
        <taxon>Sparassis</taxon>
    </lineage>
</organism>
<name>A0A401GTC6_9APHY</name>
<protein>
    <submittedName>
        <fullName evidence="1">Uncharacterized protein</fullName>
    </submittedName>
</protein>
<comment type="caution">
    <text evidence="1">The sequence shown here is derived from an EMBL/GenBank/DDBJ whole genome shotgun (WGS) entry which is preliminary data.</text>
</comment>
<accession>A0A401GTC6</accession>
<proteinExistence type="predicted"/>
<dbReference type="Proteomes" id="UP000287166">
    <property type="component" value="Unassembled WGS sequence"/>
</dbReference>
<gene>
    <name evidence="1" type="ORF">SCP_0706620</name>
</gene>
<dbReference type="AlphaFoldDB" id="A0A401GTC6"/>
<sequence length="131" mass="14668">MLSAFYSCHYTDIPLLSLIDDSLIPSNQSEPQVYSNNLAVSANSQPTLCFFTEESELPAPIQNYCIVDTFDSAFPILAVNGVAHKFSLCESDTQYYTGFPNDVIFEAMEDSGNIYNYTTCYPVRLQVVYEA</sequence>
<reference evidence="1 2" key="1">
    <citation type="journal article" date="2018" name="Sci. Rep.">
        <title>Genome sequence of the cauliflower mushroom Sparassis crispa (Hanabiratake) and its association with beneficial usage.</title>
        <authorList>
            <person name="Kiyama R."/>
            <person name="Furutani Y."/>
            <person name="Kawaguchi K."/>
            <person name="Nakanishi T."/>
        </authorList>
    </citation>
    <scope>NUCLEOTIDE SEQUENCE [LARGE SCALE GENOMIC DNA]</scope>
</reference>
<dbReference type="InParanoid" id="A0A401GTC6"/>
<evidence type="ECO:0000313" key="2">
    <source>
        <dbReference type="Proteomes" id="UP000287166"/>
    </source>
</evidence>
<dbReference type="RefSeq" id="XP_027616388.1">
    <property type="nucleotide sequence ID" value="XM_027760587.1"/>
</dbReference>
<dbReference type="GeneID" id="38782392"/>